<keyword evidence="10 11" id="KW-0472">Membrane</keyword>
<dbReference type="SMART" id="SM00387">
    <property type="entry name" value="HATPase_c"/>
    <property type="match status" value="1"/>
</dbReference>
<evidence type="ECO:0000256" key="1">
    <source>
        <dbReference type="ARBA" id="ARBA00000085"/>
    </source>
</evidence>
<evidence type="ECO:0000256" key="10">
    <source>
        <dbReference type="ARBA" id="ARBA00023136"/>
    </source>
</evidence>
<dbReference type="InterPro" id="IPR003594">
    <property type="entry name" value="HATPase_dom"/>
</dbReference>
<name>A0A1W1WGD6_SULTA</name>
<feature type="transmembrane region" description="Helical" evidence="11">
    <location>
        <begin position="49"/>
        <end position="69"/>
    </location>
</feature>
<dbReference type="GO" id="GO:0005886">
    <property type="term" value="C:plasma membrane"/>
    <property type="evidence" value="ECO:0007669"/>
    <property type="project" value="TreeGrafter"/>
</dbReference>
<comment type="subcellular location">
    <subcellularLocation>
        <location evidence="2">Membrane</location>
    </subcellularLocation>
</comment>
<keyword evidence="8 11" id="KW-1133">Transmembrane helix</keyword>
<evidence type="ECO:0000256" key="6">
    <source>
        <dbReference type="ARBA" id="ARBA00022692"/>
    </source>
</evidence>
<dbReference type="CDD" id="cd00082">
    <property type="entry name" value="HisKA"/>
    <property type="match status" value="1"/>
</dbReference>
<dbReference type="PRINTS" id="PR00344">
    <property type="entry name" value="BCTRLSENSOR"/>
</dbReference>
<feature type="transmembrane region" description="Helical" evidence="11">
    <location>
        <begin position="12"/>
        <end position="37"/>
    </location>
</feature>
<dbReference type="SUPFAM" id="SSF47384">
    <property type="entry name" value="Homodimeric domain of signal transducing histidine kinase"/>
    <property type="match status" value="1"/>
</dbReference>
<keyword evidence="7 13" id="KW-0418">Kinase</keyword>
<keyword evidence="14" id="KW-1185">Reference proteome</keyword>
<proteinExistence type="predicted"/>
<keyword evidence="6 11" id="KW-0812">Transmembrane</keyword>
<evidence type="ECO:0000256" key="11">
    <source>
        <dbReference type="SAM" id="Phobius"/>
    </source>
</evidence>
<organism evidence="13 14">
    <name type="scientific">Sulfobacillus thermosulfidooxidans (strain DSM 9293 / VKM B-1269 / AT-1)</name>
    <dbReference type="NCBI Taxonomy" id="929705"/>
    <lineage>
        <taxon>Bacteria</taxon>
        <taxon>Bacillati</taxon>
        <taxon>Bacillota</taxon>
        <taxon>Clostridia</taxon>
        <taxon>Eubacteriales</taxon>
        <taxon>Clostridiales Family XVII. Incertae Sedis</taxon>
        <taxon>Sulfobacillus</taxon>
    </lineage>
</organism>
<keyword evidence="9" id="KW-0902">Two-component regulatory system</keyword>
<dbReference type="RefSeq" id="WP_084661568.1">
    <property type="nucleotide sequence ID" value="NZ_FWWY01000001.1"/>
</dbReference>
<dbReference type="GO" id="GO:0000155">
    <property type="term" value="F:phosphorelay sensor kinase activity"/>
    <property type="evidence" value="ECO:0007669"/>
    <property type="project" value="InterPro"/>
</dbReference>
<evidence type="ECO:0000256" key="7">
    <source>
        <dbReference type="ARBA" id="ARBA00022777"/>
    </source>
</evidence>
<dbReference type="EMBL" id="FWWY01000001">
    <property type="protein sequence ID" value="SMC05347.1"/>
    <property type="molecule type" value="Genomic_DNA"/>
</dbReference>
<dbReference type="AlphaFoldDB" id="A0A1W1WGD6"/>
<evidence type="ECO:0000256" key="4">
    <source>
        <dbReference type="ARBA" id="ARBA00022553"/>
    </source>
</evidence>
<evidence type="ECO:0000259" key="12">
    <source>
        <dbReference type="PROSITE" id="PS50109"/>
    </source>
</evidence>
<dbReference type="SUPFAM" id="SSF55874">
    <property type="entry name" value="ATPase domain of HSP90 chaperone/DNA topoisomerase II/histidine kinase"/>
    <property type="match status" value="1"/>
</dbReference>
<sequence length="342" mass="37262">MARRSGPRWALGLWLVLTIGIGLALGLTVGLGTLWAGLTSRRSGAIAEIYLLVAGMVWISLAGIGWVVVRRVDQLLARDWLDIVTWINQLEEGHWEPLPVPDTGPWGQLSYALNQMARRLAMAQSEREMFLASVAHELKTPLTVLRANLEGLATGALRATPERWTTLLREVHRLTRLVNDLLLIETMQSPTASLHPTPYRLDAQIEEVLLKFGPLADLQQITLVGTGEPVEVEADRDRLDQVLTNIVDNALRHTPQGGRIAITWRGLPEGVECCVDDSGPGIPVAQHTLVTRPFYRDPRSSGVGLGLAVAAALLQAHGGSLTIGNSPWGGARVCLRLPGRTD</sequence>
<dbReference type="Pfam" id="PF02518">
    <property type="entry name" value="HATPase_c"/>
    <property type="match status" value="1"/>
</dbReference>
<dbReference type="InterPro" id="IPR050428">
    <property type="entry name" value="TCS_sensor_his_kinase"/>
</dbReference>
<dbReference type="Gene3D" id="3.30.565.10">
    <property type="entry name" value="Histidine kinase-like ATPase, C-terminal domain"/>
    <property type="match status" value="1"/>
</dbReference>
<dbReference type="Gene3D" id="1.10.287.130">
    <property type="match status" value="1"/>
</dbReference>
<feature type="domain" description="Histidine kinase" evidence="12">
    <location>
        <begin position="133"/>
        <end position="341"/>
    </location>
</feature>
<evidence type="ECO:0000256" key="8">
    <source>
        <dbReference type="ARBA" id="ARBA00022989"/>
    </source>
</evidence>
<dbReference type="PROSITE" id="PS50109">
    <property type="entry name" value="HIS_KIN"/>
    <property type="match status" value="1"/>
</dbReference>
<dbReference type="InterPro" id="IPR036890">
    <property type="entry name" value="HATPase_C_sf"/>
</dbReference>
<reference evidence="14" key="1">
    <citation type="submission" date="2017-04" db="EMBL/GenBank/DDBJ databases">
        <authorList>
            <person name="Varghese N."/>
            <person name="Submissions S."/>
        </authorList>
    </citation>
    <scope>NUCLEOTIDE SEQUENCE [LARGE SCALE GENOMIC DNA]</scope>
    <source>
        <strain evidence="14">DSM 9293</strain>
    </source>
</reference>
<evidence type="ECO:0000256" key="3">
    <source>
        <dbReference type="ARBA" id="ARBA00012438"/>
    </source>
</evidence>
<dbReference type="PANTHER" id="PTHR45436:SF5">
    <property type="entry name" value="SENSOR HISTIDINE KINASE TRCS"/>
    <property type="match status" value="1"/>
</dbReference>
<dbReference type="InterPro" id="IPR004358">
    <property type="entry name" value="Sig_transdc_His_kin-like_C"/>
</dbReference>
<dbReference type="OrthoDB" id="9813151at2"/>
<accession>A0A1W1WGD6</accession>
<comment type="catalytic activity">
    <reaction evidence="1">
        <text>ATP + protein L-histidine = ADP + protein N-phospho-L-histidine.</text>
        <dbReference type="EC" id="2.7.13.3"/>
    </reaction>
</comment>
<protein>
    <recommendedName>
        <fullName evidence="3">histidine kinase</fullName>
        <ecNumber evidence="3">2.7.13.3</ecNumber>
    </recommendedName>
</protein>
<evidence type="ECO:0000256" key="5">
    <source>
        <dbReference type="ARBA" id="ARBA00022679"/>
    </source>
</evidence>
<gene>
    <name evidence="13" type="ORF">SAMN00768000_2180</name>
</gene>
<dbReference type="Pfam" id="PF00512">
    <property type="entry name" value="HisKA"/>
    <property type="match status" value="1"/>
</dbReference>
<dbReference type="PANTHER" id="PTHR45436">
    <property type="entry name" value="SENSOR HISTIDINE KINASE YKOH"/>
    <property type="match status" value="1"/>
</dbReference>
<dbReference type="InterPro" id="IPR003661">
    <property type="entry name" value="HisK_dim/P_dom"/>
</dbReference>
<dbReference type="InterPro" id="IPR036097">
    <property type="entry name" value="HisK_dim/P_sf"/>
</dbReference>
<evidence type="ECO:0000256" key="2">
    <source>
        <dbReference type="ARBA" id="ARBA00004370"/>
    </source>
</evidence>
<evidence type="ECO:0000256" key="9">
    <source>
        <dbReference type="ARBA" id="ARBA00023012"/>
    </source>
</evidence>
<evidence type="ECO:0000313" key="14">
    <source>
        <dbReference type="Proteomes" id="UP000192660"/>
    </source>
</evidence>
<keyword evidence="5" id="KW-0808">Transferase</keyword>
<dbReference type="EC" id="2.7.13.3" evidence="3"/>
<dbReference type="Proteomes" id="UP000192660">
    <property type="component" value="Unassembled WGS sequence"/>
</dbReference>
<dbReference type="InterPro" id="IPR005467">
    <property type="entry name" value="His_kinase_dom"/>
</dbReference>
<evidence type="ECO:0000313" key="13">
    <source>
        <dbReference type="EMBL" id="SMC05347.1"/>
    </source>
</evidence>
<dbReference type="SMART" id="SM00388">
    <property type="entry name" value="HisKA"/>
    <property type="match status" value="1"/>
</dbReference>
<keyword evidence="4" id="KW-0597">Phosphoprotein</keyword>